<dbReference type="Pfam" id="PF11973">
    <property type="entry name" value="NQRA_SLBB"/>
    <property type="match status" value="1"/>
</dbReference>
<dbReference type="OrthoDB" id="9774536at2"/>
<comment type="subunit">
    <text evidence="8">Composed of six subunits; NqrA, NqrB, NqrC, NqrD, NqrE and NqrF.</text>
</comment>
<evidence type="ECO:0000256" key="6">
    <source>
        <dbReference type="ARBA" id="ARBA00023075"/>
    </source>
</evidence>
<dbReference type="InterPro" id="IPR056147">
    <property type="entry name" value="NQRA_N"/>
</dbReference>
<dbReference type="NCBIfam" id="NF003761">
    <property type="entry name" value="PRK05352.1-4"/>
    <property type="match status" value="1"/>
</dbReference>
<evidence type="ECO:0000256" key="1">
    <source>
        <dbReference type="ARBA" id="ARBA00022448"/>
    </source>
</evidence>
<keyword evidence="4 8" id="KW-0915">Sodium</keyword>
<dbReference type="STRING" id="980251.GCA_001642875_03478"/>
<protein>
    <recommendedName>
        <fullName evidence="8">Na(+)-translocating NADH-quinone reductase subunit A</fullName>
        <shortName evidence="8">Na(+)-NQR subunit A</shortName>
        <shortName evidence="8">Na(+)-translocating NQR subunit A</shortName>
        <ecNumber evidence="8">7.2.1.1</ecNumber>
    </recommendedName>
    <alternativeName>
        <fullName evidence="8">NQR complex subunit A</fullName>
    </alternativeName>
    <alternativeName>
        <fullName evidence="8">NQR-1 subunit A</fullName>
    </alternativeName>
</protein>
<evidence type="ECO:0000256" key="5">
    <source>
        <dbReference type="ARBA" id="ARBA00023065"/>
    </source>
</evidence>
<keyword evidence="3 8" id="KW-0520">NAD</keyword>
<dbReference type="InterPro" id="IPR008703">
    <property type="entry name" value="NqrA"/>
</dbReference>
<evidence type="ECO:0000259" key="9">
    <source>
        <dbReference type="Pfam" id="PF05896"/>
    </source>
</evidence>
<organism evidence="12 13">
    <name type="scientific">Mariniblastus fucicola</name>
    <dbReference type="NCBI Taxonomy" id="980251"/>
    <lineage>
        <taxon>Bacteria</taxon>
        <taxon>Pseudomonadati</taxon>
        <taxon>Planctomycetota</taxon>
        <taxon>Planctomycetia</taxon>
        <taxon>Pirellulales</taxon>
        <taxon>Pirellulaceae</taxon>
        <taxon>Mariniblastus</taxon>
    </lineage>
</organism>
<comment type="catalytic activity">
    <reaction evidence="8">
        <text>a ubiquinone + n Na(+)(in) + NADH + H(+) = a ubiquinol + n Na(+)(out) + NAD(+)</text>
        <dbReference type="Rhea" id="RHEA:47748"/>
        <dbReference type="Rhea" id="RHEA-COMP:9565"/>
        <dbReference type="Rhea" id="RHEA-COMP:9566"/>
        <dbReference type="ChEBI" id="CHEBI:15378"/>
        <dbReference type="ChEBI" id="CHEBI:16389"/>
        <dbReference type="ChEBI" id="CHEBI:17976"/>
        <dbReference type="ChEBI" id="CHEBI:29101"/>
        <dbReference type="ChEBI" id="CHEBI:57540"/>
        <dbReference type="ChEBI" id="CHEBI:57945"/>
        <dbReference type="EC" id="7.2.1.1"/>
    </reaction>
</comment>
<evidence type="ECO:0000256" key="4">
    <source>
        <dbReference type="ARBA" id="ARBA00023053"/>
    </source>
</evidence>
<dbReference type="Pfam" id="PF05896">
    <property type="entry name" value="NQRA_N"/>
    <property type="match status" value="1"/>
</dbReference>
<dbReference type="EMBL" id="CP042912">
    <property type="protein sequence ID" value="QEG22130.1"/>
    <property type="molecule type" value="Genomic_DNA"/>
</dbReference>
<dbReference type="Proteomes" id="UP000322214">
    <property type="component" value="Chromosome"/>
</dbReference>
<comment type="function">
    <text evidence="8">NQR complex catalyzes the reduction of ubiquinone-1 to ubiquinol by two successive reactions, coupled with the transport of Na(+) ions from the cytoplasm to the periplasm. NqrA to NqrE are probably involved in the second step, the conversion of ubisemiquinone to ubiquinol.</text>
</comment>
<reference evidence="12 13" key="1">
    <citation type="submission" date="2019-08" db="EMBL/GenBank/DDBJ databases">
        <title>Deep-cultivation of Planctomycetes and their phenomic and genomic characterization uncovers novel biology.</title>
        <authorList>
            <person name="Wiegand S."/>
            <person name="Jogler M."/>
            <person name="Boedeker C."/>
            <person name="Pinto D."/>
            <person name="Vollmers J."/>
            <person name="Rivas-Marin E."/>
            <person name="Kohn T."/>
            <person name="Peeters S.H."/>
            <person name="Heuer A."/>
            <person name="Rast P."/>
            <person name="Oberbeckmann S."/>
            <person name="Bunk B."/>
            <person name="Jeske O."/>
            <person name="Meyerdierks A."/>
            <person name="Storesund J.E."/>
            <person name="Kallscheuer N."/>
            <person name="Luecker S."/>
            <person name="Lage O.M."/>
            <person name="Pohl T."/>
            <person name="Merkel B.J."/>
            <person name="Hornburger P."/>
            <person name="Mueller R.-W."/>
            <person name="Bruemmer F."/>
            <person name="Labrenz M."/>
            <person name="Spormann A.M."/>
            <person name="Op den Camp H."/>
            <person name="Overmann J."/>
            <person name="Amann R."/>
            <person name="Jetten M.S.M."/>
            <person name="Mascher T."/>
            <person name="Medema M.H."/>
            <person name="Devos D.P."/>
            <person name="Kaster A.-K."/>
            <person name="Ovreas L."/>
            <person name="Rohde M."/>
            <person name="Galperin M.Y."/>
            <person name="Jogler C."/>
        </authorList>
    </citation>
    <scope>NUCLEOTIDE SEQUENCE [LARGE SCALE GENOMIC DNA]</scope>
    <source>
        <strain evidence="12 13">FC18</strain>
    </source>
</reference>
<dbReference type="InterPro" id="IPR056148">
    <property type="entry name" value="NQRA_2nd"/>
</dbReference>
<keyword evidence="12" id="KW-0560">Oxidoreductase</keyword>
<dbReference type="GO" id="GO:0016655">
    <property type="term" value="F:oxidoreductase activity, acting on NAD(P)H, quinone or similar compound as acceptor"/>
    <property type="evidence" value="ECO:0007669"/>
    <property type="project" value="UniProtKB-UniRule"/>
</dbReference>
<name>A0A5B9PAX7_9BACT</name>
<keyword evidence="13" id="KW-1185">Reference proteome</keyword>
<evidence type="ECO:0000259" key="11">
    <source>
        <dbReference type="Pfam" id="PF24836"/>
    </source>
</evidence>
<evidence type="ECO:0000256" key="3">
    <source>
        <dbReference type="ARBA" id="ARBA00023027"/>
    </source>
</evidence>
<evidence type="ECO:0000259" key="10">
    <source>
        <dbReference type="Pfam" id="PF11973"/>
    </source>
</evidence>
<keyword evidence="2 8" id="KW-1278">Translocase</keyword>
<keyword evidence="7 8" id="KW-0739">Sodium transport</keyword>
<dbReference type="RefSeq" id="WP_075082235.1">
    <property type="nucleotide sequence ID" value="NZ_CP042912.1"/>
</dbReference>
<dbReference type="AlphaFoldDB" id="A0A5B9PAX7"/>
<evidence type="ECO:0000256" key="7">
    <source>
        <dbReference type="ARBA" id="ARBA00023201"/>
    </source>
</evidence>
<proteinExistence type="inferred from homology"/>
<dbReference type="EC" id="7.2.1.1" evidence="8"/>
<dbReference type="NCBIfam" id="NF003759">
    <property type="entry name" value="PRK05352.1-2"/>
    <property type="match status" value="1"/>
</dbReference>
<keyword evidence="1 8" id="KW-0813">Transport</keyword>
<keyword evidence="6 8" id="KW-0830">Ubiquinone</keyword>
<accession>A0A5B9PAX7</accession>
<evidence type="ECO:0000313" key="13">
    <source>
        <dbReference type="Proteomes" id="UP000322214"/>
    </source>
</evidence>
<evidence type="ECO:0000313" key="12">
    <source>
        <dbReference type="EMBL" id="QEG22130.1"/>
    </source>
</evidence>
<feature type="domain" description="NqrA N-terminal barrel-sandwich hybrid" evidence="9">
    <location>
        <begin position="4"/>
        <end position="96"/>
    </location>
</feature>
<comment type="similarity">
    <text evidence="8">Belongs to the NqrA family.</text>
</comment>
<keyword evidence="5 8" id="KW-0406">Ion transport</keyword>
<dbReference type="Pfam" id="PF24836">
    <property type="entry name" value="NQRA_2nd"/>
    <property type="match status" value="1"/>
</dbReference>
<dbReference type="KEGG" id="mff:MFFC18_19910"/>
<gene>
    <name evidence="8 12" type="primary">nqrA</name>
    <name evidence="12" type="ORF">MFFC18_19910</name>
</gene>
<feature type="domain" description="Na(+)-translocating NADH-quinone reductase subunit A C-terminal" evidence="10">
    <location>
        <begin position="261"/>
        <end position="310"/>
    </location>
</feature>
<sequence>MLKTIKKGLDVPISGRPEQDISDAPAVATVALLGDDYVGMRPKLLVAEGDKVKIGTPVFEDKKTPGVIFTSPAAGTVKEINRGAKRRFLSLVIDVDGDAAESFDSFNDLGNLSRDQVQELLVKSGLWTALRTRPFSKVPEPGTEPHSLFVTAIDTNPLAAEPELIIESQKENFVSGLTVLSKLTEGKTYVCTREDSRVPGENVPNVSFAQFAGPHPAGLVGTHIHFLDPVNGKKTVWHINYQDVIAVGQLFTTGKLNPERVISLAGPRVEKPRLLRTQLGACLDPILEGNADLDNARVVSGSVLTGRSAEAPENFLGRYHNQVCVLEEGTKREFLGWQLPGPDKYSVTKIYAGSWLKKLFPMTTSSGGSKRAMVPMGTYEKVMPMDILPTQLLRSIIVGAQTGDTEEALQLGVLELDEEDLSLCTYVCPGKYDYSSILRENLTLIEKEG</sequence>
<evidence type="ECO:0000256" key="8">
    <source>
        <dbReference type="HAMAP-Rule" id="MF_00425"/>
    </source>
</evidence>
<evidence type="ECO:0000256" key="2">
    <source>
        <dbReference type="ARBA" id="ARBA00022967"/>
    </source>
</evidence>
<dbReference type="NCBIfam" id="TIGR01936">
    <property type="entry name" value="nqrA"/>
    <property type="match status" value="1"/>
</dbReference>
<dbReference type="InterPro" id="IPR022615">
    <property type="entry name" value="NqrA_C_domain"/>
</dbReference>
<feature type="domain" description="NqrA second alpha/beta" evidence="11">
    <location>
        <begin position="112"/>
        <end position="256"/>
    </location>
</feature>
<dbReference type="GO" id="GO:0006814">
    <property type="term" value="P:sodium ion transport"/>
    <property type="evidence" value="ECO:0007669"/>
    <property type="project" value="UniProtKB-UniRule"/>
</dbReference>
<dbReference type="PANTHER" id="PTHR37839">
    <property type="entry name" value="NA(+)-TRANSLOCATING NADH-QUINONE REDUCTASE SUBUNIT A"/>
    <property type="match status" value="1"/>
</dbReference>
<dbReference type="PANTHER" id="PTHR37839:SF1">
    <property type="entry name" value="NA(+)-TRANSLOCATING NADH-QUINONE REDUCTASE SUBUNIT A"/>
    <property type="match status" value="1"/>
</dbReference>
<dbReference type="HAMAP" id="MF_00425">
    <property type="entry name" value="NqrA"/>
    <property type="match status" value="1"/>
</dbReference>